<reference evidence="2 3" key="1">
    <citation type="submission" date="2006-02" db="EMBL/GenBank/DDBJ databases">
        <authorList>
            <person name="Pinhassi J."/>
            <person name="Pedros-Alio C."/>
            <person name="Ferriera S."/>
            <person name="Johnson J."/>
            <person name="Kravitz S."/>
            <person name="Halpern A."/>
            <person name="Remington K."/>
            <person name="Beeson K."/>
            <person name="Tran B."/>
            <person name="Rogers Y.-H."/>
            <person name="Friedman R."/>
            <person name="Venter J.C."/>
        </authorList>
    </citation>
    <scope>NUCLEOTIDE SEQUENCE [LARGE SCALE GENOMIC DNA]</scope>
    <source>
        <strain evidence="2 3">MED92</strain>
    </source>
</reference>
<protein>
    <submittedName>
        <fullName evidence="2">Translation initiation inhibitor</fullName>
    </submittedName>
</protein>
<evidence type="ECO:0000313" key="2">
    <source>
        <dbReference type="EMBL" id="EAR61916.1"/>
    </source>
</evidence>
<dbReference type="PANTHER" id="PTHR47328:SF1">
    <property type="entry name" value="RUTC FAMILY PROTEIN YOAB"/>
    <property type="match status" value="1"/>
</dbReference>
<name>A0A7U8GSZ6_NEPCE</name>
<dbReference type="Proteomes" id="UP000002171">
    <property type="component" value="Unassembled WGS sequence"/>
</dbReference>
<evidence type="ECO:0000256" key="1">
    <source>
        <dbReference type="ARBA" id="ARBA00010552"/>
    </source>
</evidence>
<dbReference type="EMBL" id="AAOW01000005">
    <property type="protein sequence ID" value="EAR61916.1"/>
    <property type="molecule type" value="Genomic_DNA"/>
</dbReference>
<dbReference type="AlphaFoldDB" id="A0A7U8GSZ6"/>
<evidence type="ECO:0000313" key="3">
    <source>
        <dbReference type="Proteomes" id="UP000002171"/>
    </source>
</evidence>
<gene>
    <name evidence="2" type="ORF">MED92_03173</name>
</gene>
<proteinExistence type="inferred from homology"/>
<dbReference type="InterPro" id="IPR035709">
    <property type="entry name" value="YoaB-like"/>
</dbReference>
<dbReference type="InterPro" id="IPR019897">
    <property type="entry name" value="RidA_CS"/>
</dbReference>
<sequence>MLQRQHSNQRMSQLVTFGNLVWTAGQVAQDPSQDMAGQTQQILNQIDKLLADAGTEKRHLISANIWVSDIAQFAQMNEIWDAWVDSENAPVRACVESRLARPELLVEIQVVAAKPA</sequence>
<dbReference type="Gene3D" id="3.30.1330.40">
    <property type="entry name" value="RutC-like"/>
    <property type="match status" value="1"/>
</dbReference>
<dbReference type="PROSITE" id="PS01094">
    <property type="entry name" value="UPF0076"/>
    <property type="match status" value="1"/>
</dbReference>
<keyword evidence="3" id="KW-1185">Reference proteome</keyword>
<organism evidence="2 3">
    <name type="scientific">Neptuniibacter caesariensis</name>
    <dbReference type="NCBI Taxonomy" id="207954"/>
    <lineage>
        <taxon>Bacteria</taxon>
        <taxon>Pseudomonadati</taxon>
        <taxon>Pseudomonadota</taxon>
        <taxon>Gammaproteobacteria</taxon>
        <taxon>Oceanospirillales</taxon>
        <taxon>Oceanospirillaceae</taxon>
        <taxon>Neptuniibacter</taxon>
    </lineage>
</organism>
<dbReference type="RefSeq" id="WP_007022651.1">
    <property type="nucleotide sequence ID" value="NZ_CH724127.1"/>
</dbReference>
<comment type="caution">
    <text evidence="2">The sequence shown here is derived from an EMBL/GenBank/DDBJ whole genome shotgun (WGS) entry which is preliminary data.</text>
</comment>
<dbReference type="SUPFAM" id="SSF55298">
    <property type="entry name" value="YjgF-like"/>
    <property type="match status" value="1"/>
</dbReference>
<accession>A0A7U8GSZ6</accession>
<comment type="similarity">
    <text evidence="1">Belongs to the RutC family.</text>
</comment>
<dbReference type="Pfam" id="PF01042">
    <property type="entry name" value="Ribonuc_L-PSP"/>
    <property type="match status" value="1"/>
</dbReference>
<dbReference type="OrthoDB" id="6899345at2"/>
<dbReference type="InterPro" id="IPR006175">
    <property type="entry name" value="YjgF/YER057c/UK114"/>
</dbReference>
<dbReference type="PANTHER" id="PTHR47328">
    <property type="match status" value="1"/>
</dbReference>
<dbReference type="InterPro" id="IPR035959">
    <property type="entry name" value="RutC-like_sf"/>
</dbReference>
<dbReference type="CDD" id="cd06150">
    <property type="entry name" value="YjgF_YER057c_UK114_like_2"/>
    <property type="match status" value="1"/>
</dbReference>